<feature type="region of interest" description="Disordered" evidence="5">
    <location>
        <begin position="1"/>
        <end position="123"/>
    </location>
</feature>
<evidence type="ECO:0000256" key="5">
    <source>
        <dbReference type="SAM" id="MobiDB-lite"/>
    </source>
</evidence>
<dbReference type="InterPro" id="IPR009003">
    <property type="entry name" value="Peptidase_S1_PA"/>
</dbReference>
<dbReference type="Pfam" id="PF13365">
    <property type="entry name" value="Trypsin_2"/>
    <property type="match status" value="1"/>
</dbReference>
<evidence type="ECO:0000256" key="4">
    <source>
        <dbReference type="ARBA" id="ARBA00022825"/>
    </source>
</evidence>
<comment type="caution">
    <text evidence="7">The sequence shown here is derived from an EMBL/GenBank/DDBJ whole genome shotgun (WGS) entry which is preliminary data.</text>
</comment>
<evidence type="ECO:0000256" key="2">
    <source>
        <dbReference type="ARBA" id="ARBA00022670"/>
    </source>
</evidence>
<dbReference type="PRINTS" id="PR00834">
    <property type="entry name" value="PROTEASES2C"/>
</dbReference>
<evidence type="ECO:0000313" key="7">
    <source>
        <dbReference type="EMBL" id="PRW33650.1"/>
    </source>
</evidence>
<name>A0A2P6TH98_CHLSO</name>
<dbReference type="GO" id="GO:0006508">
    <property type="term" value="P:proteolysis"/>
    <property type="evidence" value="ECO:0007669"/>
    <property type="project" value="UniProtKB-KW"/>
</dbReference>
<evidence type="ECO:0000259" key="6">
    <source>
        <dbReference type="PROSITE" id="PS50106"/>
    </source>
</evidence>
<keyword evidence="2" id="KW-0645">Protease</keyword>
<dbReference type="Pfam" id="PF13180">
    <property type="entry name" value="PDZ_2"/>
    <property type="match status" value="1"/>
</dbReference>
<dbReference type="FunFam" id="2.40.10.10:FF:000012">
    <property type="entry name" value="protease Do-like 9"/>
    <property type="match status" value="1"/>
</dbReference>
<dbReference type="Pfam" id="PF17815">
    <property type="entry name" value="PDZ_3"/>
    <property type="match status" value="1"/>
</dbReference>
<reference evidence="7 8" key="1">
    <citation type="journal article" date="2018" name="Plant J.">
        <title>Genome sequences of Chlorella sorokiniana UTEX 1602 and Micractinium conductrix SAG 241.80: implications to maltose excretion by a green alga.</title>
        <authorList>
            <person name="Arriola M.B."/>
            <person name="Velmurugan N."/>
            <person name="Zhang Y."/>
            <person name="Plunkett M.H."/>
            <person name="Hondzo H."/>
            <person name="Barney B.M."/>
        </authorList>
    </citation>
    <scope>NUCLEOTIDE SEQUENCE [LARGE SCALE GENOMIC DNA]</scope>
    <source>
        <strain evidence="8">UTEX 1602</strain>
    </source>
</reference>
<feature type="compositionally biased region" description="Low complexity" evidence="5">
    <location>
        <begin position="84"/>
        <end position="107"/>
    </location>
</feature>
<dbReference type="Gene3D" id="2.30.42.10">
    <property type="match status" value="1"/>
</dbReference>
<organism evidence="7 8">
    <name type="scientific">Chlorella sorokiniana</name>
    <name type="common">Freshwater green alga</name>
    <dbReference type="NCBI Taxonomy" id="3076"/>
    <lineage>
        <taxon>Eukaryota</taxon>
        <taxon>Viridiplantae</taxon>
        <taxon>Chlorophyta</taxon>
        <taxon>core chlorophytes</taxon>
        <taxon>Trebouxiophyceae</taxon>
        <taxon>Chlorellales</taxon>
        <taxon>Chlorellaceae</taxon>
        <taxon>Chlorella clade</taxon>
        <taxon>Chlorella</taxon>
    </lineage>
</organism>
<evidence type="ECO:0000256" key="3">
    <source>
        <dbReference type="ARBA" id="ARBA00022801"/>
    </source>
</evidence>
<dbReference type="OrthoDB" id="4217619at2759"/>
<feature type="compositionally biased region" description="Low complexity" evidence="5">
    <location>
        <begin position="24"/>
        <end position="36"/>
    </location>
</feature>
<dbReference type="SUPFAM" id="SSF50494">
    <property type="entry name" value="Trypsin-like serine proteases"/>
    <property type="match status" value="1"/>
</dbReference>
<dbReference type="InterPro" id="IPR046449">
    <property type="entry name" value="DEGP_PDZ_sf"/>
</dbReference>
<evidence type="ECO:0000313" key="8">
    <source>
        <dbReference type="Proteomes" id="UP000239899"/>
    </source>
</evidence>
<gene>
    <name evidence="7" type="ORF">C2E21_7552</name>
</gene>
<dbReference type="EMBL" id="LHPG02000016">
    <property type="protein sequence ID" value="PRW33650.1"/>
    <property type="molecule type" value="Genomic_DNA"/>
</dbReference>
<accession>A0A2P6TH98</accession>
<dbReference type="InterPro" id="IPR043504">
    <property type="entry name" value="Peptidase_S1_PA_chymotrypsin"/>
</dbReference>
<dbReference type="SUPFAM" id="SSF50156">
    <property type="entry name" value="PDZ domain-like"/>
    <property type="match status" value="1"/>
</dbReference>
<dbReference type="InterPro" id="IPR001940">
    <property type="entry name" value="Peptidase_S1C"/>
</dbReference>
<keyword evidence="4" id="KW-0720">Serine protease</keyword>
<dbReference type="InterPro" id="IPR001478">
    <property type="entry name" value="PDZ"/>
</dbReference>
<dbReference type="GO" id="GO:0004252">
    <property type="term" value="F:serine-type endopeptidase activity"/>
    <property type="evidence" value="ECO:0007669"/>
    <property type="project" value="InterPro"/>
</dbReference>
<proteinExistence type="inferred from homology"/>
<dbReference type="Gene3D" id="3.20.190.20">
    <property type="match status" value="1"/>
</dbReference>
<feature type="region of interest" description="Disordered" evidence="5">
    <location>
        <begin position="606"/>
        <end position="656"/>
    </location>
</feature>
<feature type="compositionally biased region" description="Low complexity" evidence="5">
    <location>
        <begin position="606"/>
        <end position="622"/>
    </location>
</feature>
<sequence length="656" mass="69762">MPPKKKGAKTAAQEPEKAEPSPSPVTAAVAPGSARSGGRRRGPPTSEPPVSPKQGGGGEPGSSEQPSKKRRKERLPVDGGTTSAAHAAVAAAAPPADAFAPPNGADALSPLSPPYEAGMGGGRRADDRLMEAVVKVFTVHSEPNFSLPWQRKRQYSSSGSGFVIEGRRLLTNAHCVDHHTQVKVKRRGSDTKYVARVLAIGVECDIALLTVEDESFWEGLEPVRFGGLPRLQDSVTVIGYPIGGDTMSVTSGVVSRIEVTGYAHGAAELLGIQVDAAINSGNSGGPAFNDRGECVGIAFQSLKNEDTENISYIIPTPVIEHFINDYERHGRYTGFPSLGIEWQKMESPVLRQALGMQPKQRGVLIRRIEPTSPVSEVLSKGDIVLSFDGVDIGSDGTVPFRSGERISFTYLISQKYTGDEARLRILHEGAVKEVSVRLRSPRRLIPVHINNAPPSYYILGGLVFTPVTVPLLRSEYGKEFDYEAPVKLLDKMLHAQAENVTQQAVHAQAENVTQQVVVLSQVLAADVNVGYEEIVNTQVLKVNGQAVNNLKDLLAAVAGSKEEYLSLDLEYNQLVILDKAAAQAATADILTQHCIPHDRSEDLRAEAAAAAAGEQPAAAAAGTKEEEEEQAGAAGMDVDVAGKEGGLPGSGAQPAE</sequence>
<evidence type="ECO:0000256" key="1">
    <source>
        <dbReference type="ARBA" id="ARBA00010541"/>
    </source>
</evidence>
<feature type="domain" description="PDZ" evidence="6">
    <location>
        <begin position="339"/>
        <end position="392"/>
    </location>
</feature>
<keyword evidence="3" id="KW-0378">Hydrolase</keyword>
<keyword evidence="8" id="KW-1185">Reference proteome</keyword>
<dbReference type="PROSITE" id="PS50106">
    <property type="entry name" value="PDZ"/>
    <property type="match status" value="1"/>
</dbReference>
<dbReference type="Gene3D" id="2.40.10.10">
    <property type="entry name" value="Trypsin-like serine proteases"/>
    <property type="match status" value="2"/>
</dbReference>
<dbReference type="InterPro" id="IPR036034">
    <property type="entry name" value="PDZ_sf"/>
</dbReference>
<dbReference type="PANTHER" id="PTHR45980:SF18">
    <property type="entry name" value="PROTEASE DO-LIKE 9"/>
    <property type="match status" value="1"/>
</dbReference>
<dbReference type="Proteomes" id="UP000239899">
    <property type="component" value="Unassembled WGS sequence"/>
</dbReference>
<dbReference type="InterPro" id="IPR041517">
    <property type="entry name" value="DEGP_PDZ"/>
</dbReference>
<protein>
    <submittedName>
        <fullName evidence="7">Protease Do-like 9</fullName>
    </submittedName>
</protein>
<comment type="similarity">
    <text evidence="1">Belongs to the peptidase S1C family.</text>
</comment>
<dbReference type="AlphaFoldDB" id="A0A2P6TH98"/>
<dbReference type="PANTHER" id="PTHR45980">
    <property type="match status" value="1"/>
</dbReference>
<dbReference type="STRING" id="3076.A0A2P6TH98"/>